<dbReference type="InterPro" id="IPR018713">
    <property type="entry name" value="MPAB/Lcp_cat_dom"/>
</dbReference>
<dbReference type="Proteomes" id="UP000017048">
    <property type="component" value="Unassembled WGS sequence"/>
</dbReference>
<keyword evidence="3" id="KW-1185">Reference proteome</keyword>
<dbReference type="eggNOG" id="ENOG502Z7TF">
    <property type="taxonomic scope" value="Bacteria"/>
</dbReference>
<dbReference type="EMBL" id="BAFO02000034">
    <property type="protein sequence ID" value="GAD87368.1"/>
    <property type="molecule type" value="Genomic_DNA"/>
</dbReference>
<dbReference type="InterPro" id="IPR037473">
    <property type="entry name" value="Lcp-like"/>
</dbReference>
<gene>
    <name evidence="2" type="ORF">NCAST_34_04960</name>
</gene>
<proteinExistence type="predicted"/>
<reference evidence="2 3" key="1">
    <citation type="journal article" date="2014" name="BMC Genomics">
        <title>Genome based analysis of type-I polyketide synthase and nonribosomal peptide synthetase gene clusters in seven strains of five representative Nocardia species.</title>
        <authorList>
            <person name="Komaki H."/>
            <person name="Ichikawa N."/>
            <person name="Hosoyama A."/>
            <person name="Takahashi-Nakaguchi A."/>
            <person name="Matsuzawa T."/>
            <person name="Suzuki K."/>
            <person name="Fujita N."/>
            <person name="Gonoi T."/>
        </authorList>
    </citation>
    <scope>NUCLEOTIDE SEQUENCE [LARGE SCALE GENOMIC DNA]</scope>
    <source>
        <strain evidence="2 3">NBRC 15531</strain>
    </source>
</reference>
<evidence type="ECO:0000259" key="1">
    <source>
        <dbReference type="Pfam" id="PF09995"/>
    </source>
</evidence>
<dbReference type="RefSeq" id="WP_019045960.1">
    <property type="nucleotide sequence ID" value="NZ_BAFO02000034.1"/>
</dbReference>
<name>U5EM15_NOCAS</name>
<comment type="caution">
    <text evidence="2">The sequence shown here is derived from an EMBL/GenBank/DDBJ whole genome shotgun (WGS) entry which is preliminary data.</text>
</comment>
<protein>
    <recommendedName>
        <fullName evidence="1">ER-bound oxygenase mpaB/mpaB'/Rubber oxygenase catalytic domain-containing protein</fullName>
    </recommendedName>
</protein>
<evidence type="ECO:0000313" key="2">
    <source>
        <dbReference type="EMBL" id="GAD87368.1"/>
    </source>
</evidence>
<dbReference type="GeneID" id="91516070"/>
<dbReference type="OrthoDB" id="7614910at2"/>
<dbReference type="PANTHER" id="PTHR37539">
    <property type="entry name" value="SECRETED PROTEIN-RELATED"/>
    <property type="match status" value="1"/>
</dbReference>
<sequence>MSQSVPSRHPAQPQPVPGVVRALAFTLGVRGPDSAQFRQLGELLTVGDEPMDRLVEWMYQVGMRTARPLFEQALAEGVDALDAPPEPLRQFFAGIEATPDWVDEDELARAALVMRGLGADGMYVARDVALLGGYQFAGFNQTLLRTGALEKGSNARFAETMQWGLDVASRDGLRHFGTGYRSTLRVRLIHAFVRRHVSGLPDWRPERWGLPVNQTDMAATLVGALIVPVVGGLGMGRLLPRADLEAVAHLTRYTGWLIGVDERFLPTSFADAVRVLYHTTAALAAADETTRRLAAPMVDDPLSWHYDRFPQVRRRIARSAHLSVTATVLGPGAMRRLGLSPFVLPWYPLLRLPINLSRSVAAYALPGGMHRAAARGDRENAAFLRTLTDGHATLGAAAEHLAKSA</sequence>
<dbReference type="GO" id="GO:0016491">
    <property type="term" value="F:oxidoreductase activity"/>
    <property type="evidence" value="ECO:0007669"/>
    <property type="project" value="InterPro"/>
</dbReference>
<dbReference type="AlphaFoldDB" id="U5EM15"/>
<evidence type="ECO:0000313" key="3">
    <source>
        <dbReference type="Proteomes" id="UP000017048"/>
    </source>
</evidence>
<dbReference type="Pfam" id="PF09995">
    <property type="entry name" value="MPAB_Lcp_cat"/>
    <property type="match status" value="1"/>
</dbReference>
<feature type="domain" description="ER-bound oxygenase mpaB/mpaB'/Rubber oxygenase catalytic" evidence="1">
    <location>
        <begin position="128"/>
        <end position="341"/>
    </location>
</feature>
<accession>U5EM15</accession>
<dbReference type="STRING" id="1824.SAMN05444423_104442"/>
<organism evidence="2 3">
    <name type="scientific">Nocardia asteroides NBRC 15531</name>
    <dbReference type="NCBI Taxonomy" id="1110697"/>
    <lineage>
        <taxon>Bacteria</taxon>
        <taxon>Bacillati</taxon>
        <taxon>Actinomycetota</taxon>
        <taxon>Actinomycetes</taxon>
        <taxon>Mycobacteriales</taxon>
        <taxon>Nocardiaceae</taxon>
        <taxon>Nocardia</taxon>
    </lineage>
</organism>
<dbReference type="PANTHER" id="PTHR37539:SF1">
    <property type="entry name" value="ER-BOUND OXYGENASE MPAB_MPAB'_RUBBER OXYGENASE CATALYTIC DOMAIN-CONTAINING PROTEIN"/>
    <property type="match status" value="1"/>
</dbReference>